<name>A0A5C5X3M7_9PLAN</name>
<keyword evidence="2" id="KW-1185">Reference proteome</keyword>
<organism evidence="1 2">
    <name type="scientific">Thalassoglobus neptunius</name>
    <dbReference type="NCBI Taxonomy" id="1938619"/>
    <lineage>
        <taxon>Bacteria</taxon>
        <taxon>Pseudomonadati</taxon>
        <taxon>Planctomycetota</taxon>
        <taxon>Planctomycetia</taxon>
        <taxon>Planctomycetales</taxon>
        <taxon>Planctomycetaceae</taxon>
        <taxon>Thalassoglobus</taxon>
    </lineage>
</organism>
<reference evidence="1 2" key="1">
    <citation type="submission" date="2019-02" db="EMBL/GenBank/DDBJ databases">
        <title>Deep-cultivation of Planctomycetes and their phenomic and genomic characterization uncovers novel biology.</title>
        <authorList>
            <person name="Wiegand S."/>
            <person name="Jogler M."/>
            <person name="Boedeker C."/>
            <person name="Pinto D."/>
            <person name="Vollmers J."/>
            <person name="Rivas-Marin E."/>
            <person name="Kohn T."/>
            <person name="Peeters S.H."/>
            <person name="Heuer A."/>
            <person name="Rast P."/>
            <person name="Oberbeckmann S."/>
            <person name="Bunk B."/>
            <person name="Jeske O."/>
            <person name="Meyerdierks A."/>
            <person name="Storesund J.E."/>
            <person name="Kallscheuer N."/>
            <person name="Luecker S."/>
            <person name="Lage O.M."/>
            <person name="Pohl T."/>
            <person name="Merkel B.J."/>
            <person name="Hornburger P."/>
            <person name="Mueller R.-W."/>
            <person name="Bruemmer F."/>
            <person name="Labrenz M."/>
            <person name="Spormann A.M."/>
            <person name="Op Den Camp H."/>
            <person name="Overmann J."/>
            <person name="Amann R."/>
            <person name="Jetten M.S.M."/>
            <person name="Mascher T."/>
            <person name="Medema M.H."/>
            <person name="Devos D.P."/>
            <person name="Kaster A.-K."/>
            <person name="Ovreas L."/>
            <person name="Rohde M."/>
            <person name="Galperin M.Y."/>
            <person name="Jogler C."/>
        </authorList>
    </citation>
    <scope>NUCLEOTIDE SEQUENCE [LARGE SCALE GENOMIC DNA]</scope>
    <source>
        <strain evidence="1 2">KOR42</strain>
    </source>
</reference>
<accession>A0A5C5X3M7</accession>
<dbReference type="EMBL" id="SIHI01000001">
    <property type="protein sequence ID" value="TWT57634.1"/>
    <property type="molecule type" value="Genomic_DNA"/>
</dbReference>
<dbReference type="Proteomes" id="UP000317243">
    <property type="component" value="Unassembled WGS sequence"/>
</dbReference>
<gene>
    <name evidence="1" type="ORF">KOR42_09960</name>
</gene>
<sequence length="93" mass="9791">MICVANSMSSVCRAIDRFVDGNGVLAIGGKSCRRVSSGVTGLRVVNVMSVAAWSCEIAILSCLTSGGKLPNLRLEIFLTVFVVKSVKSRILGT</sequence>
<dbReference type="AlphaFoldDB" id="A0A5C5X3M7"/>
<comment type="caution">
    <text evidence="1">The sequence shown here is derived from an EMBL/GenBank/DDBJ whole genome shotgun (WGS) entry which is preliminary data.</text>
</comment>
<proteinExistence type="predicted"/>
<evidence type="ECO:0000313" key="1">
    <source>
        <dbReference type="EMBL" id="TWT57634.1"/>
    </source>
</evidence>
<protein>
    <submittedName>
        <fullName evidence="1">Uncharacterized protein</fullName>
    </submittedName>
</protein>
<evidence type="ECO:0000313" key="2">
    <source>
        <dbReference type="Proteomes" id="UP000317243"/>
    </source>
</evidence>